<dbReference type="InterPro" id="IPR036908">
    <property type="entry name" value="RlpA-like_sf"/>
</dbReference>
<feature type="signal peptide" evidence="4">
    <location>
        <begin position="1"/>
        <end position="18"/>
    </location>
</feature>
<dbReference type="Pfam" id="PF07249">
    <property type="entry name" value="Cerato-platanin"/>
    <property type="match status" value="1"/>
</dbReference>
<dbReference type="GO" id="GO:0005576">
    <property type="term" value="C:extracellular region"/>
    <property type="evidence" value="ECO:0007669"/>
    <property type="project" value="UniProtKB-SubCell"/>
</dbReference>
<feature type="chain" id="PRO_5042262339" evidence="4">
    <location>
        <begin position="19"/>
        <end position="137"/>
    </location>
</feature>
<keyword evidence="6" id="KW-1185">Reference proteome</keyword>
<evidence type="ECO:0000256" key="3">
    <source>
        <dbReference type="ARBA" id="ARBA00022525"/>
    </source>
</evidence>
<evidence type="ECO:0000256" key="1">
    <source>
        <dbReference type="ARBA" id="ARBA00004613"/>
    </source>
</evidence>
<dbReference type="InterPro" id="IPR010829">
    <property type="entry name" value="Cerato-platanin"/>
</dbReference>
<sequence>MKMQFIATVLSTALVASAIRVSFDGGYDSADRDLTLVSCSDGSNGLIQKGYAKQGNLPNFPLIGGASVIEKYNSPNCATCWTLTYGARSVTILAIDHADEGFNIAKAALDQLTDNQAEKLGAIDAEYVQVENKQCGL</sequence>
<dbReference type="EMBL" id="JAUBYV010000011">
    <property type="protein sequence ID" value="KAK2623954.1"/>
    <property type="molecule type" value="Genomic_DNA"/>
</dbReference>
<accession>A0AAD9SVM6</accession>
<evidence type="ECO:0000313" key="5">
    <source>
        <dbReference type="EMBL" id="KAK2623954.1"/>
    </source>
</evidence>
<dbReference type="Proteomes" id="UP001285354">
    <property type="component" value="Unassembled WGS sequence"/>
</dbReference>
<comment type="similarity">
    <text evidence="2">Belongs to the cerato-platanin family.</text>
</comment>
<dbReference type="SUPFAM" id="SSF50685">
    <property type="entry name" value="Barwin-like endoglucanases"/>
    <property type="match status" value="1"/>
</dbReference>
<dbReference type="Gene3D" id="2.40.40.10">
    <property type="entry name" value="RlpA-like domain"/>
    <property type="match status" value="1"/>
</dbReference>
<comment type="caution">
    <text evidence="5">The sequence shown here is derived from an EMBL/GenBank/DDBJ whole genome shotgun (WGS) entry which is preliminary data.</text>
</comment>
<keyword evidence="4" id="KW-0732">Signal</keyword>
<keyword evidence="3" id="KW-0964">Secreted</keyword>
<dbReference type="AlphaFoldDB" id="A0AAD9SVM6"/>
<name>A0AAD9SVM6_9HELO</name>
<evidence type="ECO:0000256" key="2">
    <source>
        <dbReference type="ARBA" id="ARBA00010421"/>
    </source>
</evidence>
<gene>
    <name evidence="5" type="ORF">QTJ16_006588</name>
</gene>
<evidence type="ECO:0000256" key="4">
    <source>
        <dbReference type="SAM" id="SignalP"/>
    </source>
</evidence>
<comment type="subcellular location">
    <subcellularLocation>
        <location evidence="1">Secreted</location>
    </subcellularLocation>
</comment>
<protein>
    <submittedName>
        <fullName evidence="5">Uncharacterized protein</fullName>
    </submittedName>
</protein>
<dbReference type="CDD" id="cd22778">
    <property type="entry name" value="DPBB_CEPL-like"/>
    <property type="match status" value="1"/>
</dbReference>
<proteinExistence type="inferred from homology"/>
<evidence type="ECO:0000313" key="6">
    <source>
        <dbReference type="Proteomes" id="UP001285354"/>
    </source>
</evidence>
<reference evidence="5" key="1">
    <citation type="submission" date="2023-06" db="EMBL/GenBank/DDBJ databases">
        <title>Draft genome of Marssonina rosae.</title>
        <authorList>
            <person name="Cheng Q."/>
        </authorList>
    </citation>
    <scope>NUCLEOTIDE SEQUENCE</scope>
    <source>
        <strain evidence="5">R4</strain>
    </source>
</reference>
<organism evidence="5 6">
    <name type="scientific">Diplocarpon rosae</name>
    <dbReference type="NCBI Taxonomy" id="946125"/>
    <lineage>
        <taxon>Eukaryota</taxon>
        <taxon>Fungi</taxon>
        <taxon>Dikarya</taxon>
        <taxon>Ascomycota</taxon>
        <taxon>Pezizomycotina</taxon>
        <taxon>Leotiomycetes</taxon>
        <taxon>Helotiales</taxon>
        <taxon>Drepanopezizaceae</taxon>
        <taxon>Diplocarpon</taxon>
    </lineage>
</organism>